<evidence type="ECO:0000313" key="2">
    <source>
        <dbReference type="Proteomes" id="UP000381260"/>
    </source>
</evidence>
<accession>A0A5Q2VIP4</accession>
<dbReference type="Proteomes" id="UP000381260">
    <property type="component" value="Chromosome"/>
</dbReference>
<evidence type="ECO:0000313" key="1">
    <source>
        <dbReference type="EMBL" id="QGH63391.1"/>
    </source>
</evidence>
<dbReference type="EMBL" id="CP045913">
    <property type="protein sequence ID" value="QGH63391.1"/>
    <property type="molecule type" value="Genomic_DNA"/>
</dbReference>
<gene>
    <name evidence="1" type="ORF">GHV41_22220</name>
</gene>
<evidence type="ECO:0008006" key="3">
    <source>
        <dbReference type="Google" id="ProtNLM"/>
    </source>
</evidence>
<organism evidence="1 2">
    <name type="scientific">Serratia proteamaculans</name>
    <dbReference type="NCBI Taxonomy" id="28151"/>
    <lineage>
        <taxon>Bacteria</taxon>
        <taxon>Pseudomonadati</taxon>
        <taxon>Pseudomonadota</taxon>
        <taxon>Gammaproteobacteria</taxon>
        <taxon>Enterobacterales</taxon>
        <taxon>Yersiniaceae</taxon>
        <taxon>Serratia</taxon>
    </lineage>
</organism>
<dbReference type="AlphaFoldDB" id="A0A5Q2VIP4"/>
<protein>
    <recommendedName>
        <fullName evidence="3">Siphovirus Gp157 family protein</fullName>
    </recommendedName>
</protein>
<dbReference type="Pfam" id="PF05565">
    <property type="entry name" value="Sipho_Gp157"/>
    <property type="match status" value="1"/>
</dbReference>
<reference evidence="1 2" key="1">
    <citation type="submission" date="2019-11" db="EMBL/GenBank/DDBJ databases">
        <title>The Phosphoenolpyruvate Phosphotransferase System Regulates Serratia proteamaculans 336X Biofilm Formation and Wheat Roots colonization.</title>
        <authorList>
            <person name="Liu F."/>
        </authorList>
    </citation>
    <scope>NUCLEOTIDE SEQUENCE [LARGE SCALE GENOMIC DNA]</scope>
    <source>
        <strain evidence="1 2">336X</strain>
    </source>
</reference>
<proteinExistence type="predicted"/>
<dbReference type="RefSeq" id="WP_153860118.1">
    <property type="nucleotide sequence ID" value="NZ_CP045913.1"/>
</dbReference>
<dbReference type="InterPro" id="IPR008840">
    <property type="entry name" value="Sipho_Gp157"/>
</dbReference>
<sequence length="160" mass="17560">MSKLYDIANDYAKLLDSGLAPELIADTIEGIEGELTGKIEQLLAICKNEQGYAEMLRSEAKSLTERAAVVENKIASIKEYVAKSLETAGKKSIRTGLHQVTIREPSRQVDITDVALIPVEFVEYETLIKPDKLAIKHQLVAGHHVPGAQIKLGKLSLIIK</sequence>
<name>A0A5Q2VIP4_SERPR</name>